<evidence type="ECO:0000313" key="1">
    <source>
        <dbReference type="EMBL" id="KAK2712905.1"/>
    </source>
</evidence>
<dbReference type="EMBL" id="JAVRJZ010000015">
    <property type="protein sequence ID" value="KAK2712905.1"/>
    <property type="molecule type" value="Genomic_DNA"/>
</dbReference>
<protein>
    <submittedName>
        <fullName evidence="1">Uncharacterized protein</fullName>
    </submittedName>
</protein>
<dbReference type="AlphaFoldDB" id="A0AA88L979"/>
<comment type="caution">
    <text evidence="1">The sequence shown here is derived from an EMBL/GenBank/DDBJ whole genome shotgun (WGS) entry which is preliminary data.</text>
</comment>
<sequence length="123" mass="14397">MNQPIFPHIPKYVNTKANWTMFRNKLNEEILSLTQKFHTSVVTADTYAEAMTSILTNTANQAIPRTSLRKTIPKHTPKAWWTKDCQIMWRIKNATRRAYLKKPSPATYLSKVAYKQRLTSREQ</sequence>
<organism evidence="1 2">
    <name type="scientific">Artemia franciscana</name>
    <name type="common">Brine shrimp</name>
    <name type="synonym">Artemia sanfranciscana</name>
    <dbReference type="NCBI Taxonomy" id="6661"/>
    <lineage>
        <taxon>Eukaryota</taxon>
        <taxon>Metazoa</taxon>
        <taxon>Ecdysozoa</taxon>
        <taxon>Arthropoda</taxon>
        <taxon>Crustacea</taxon>
        <taxon>Branchiopoda</taxon>
        <taxon>Anostraca</taxon>
        <taxon>Artemiidae</taxon>
        <taxon>Artemia</taxon>
    </lineage>
</organism>
<dbReference type="Proteomes" id="UP001187531">
    <property type="component" value="Unassembled WGS sequence"/>
</dbReference>
<evidence type="ECO:0000313" key="2">
    <source>
        <dbReference type="Proteomes" id="UP001187531"/>
    </source>
</evidence>
<accession>A0AA88L979</accession>
<reference evidence="1" key="1">
    <citation type="submission" date="2023-07" db="EMBL/GenBank/DDBJ databases">
        <title>Chromosome-level genome assembly of Artemia franciscana.</title>
        <authorList>
            <person name="Jo E."/>
        </authorList>
    </citation>
    <scope>NUCLEOTIDE SEQUENCE</scope>
    <source>
        <tissue evidence="1">Whole body</tissue>
    </source>
</reference>
<proteinExistence type="predicted"/>
<gene>
    <name evidence="1" type="ORF">QYM36_011569</name>
</gene>
<name>A0AA88L979_ARTSF</name>
<keyword evidence="2" id="KW-1185">Reference proteome</keyword>